<keyword evidence="1" id="KW-0175">Coiled coil</keyword>
<sequence length="234" mass="25468">MKFKLKLNKDAWAALSDEHKALYVEDGKGGYKLEVDDSEVAEEMRRARDREKQRADEAQTAADEIRARLEEIEGNNARKTGDIQTIENSWKEKLRLAEAAKDTKINALQNQLGVLLVDNIAATIAAEISVSPALILPHIKQRLSADLDGDAPSTRVLDSAGKLSALSVDELKQEFIDNADFAPIIIGSKASGSGATGGNKGGGAAKKPSDYTEQERTELYRRDPAKFAETFPSA</sequence>
<protein>
    <submittedName>
        <fullName evidence="3">Scaffold protein</fullName>
    </submittedName>
</protein>
<evidence type="ECO:0000256" key="2">
    <source>
        <dbReference type="SAM" id="MobiDB-lite"/>
    </source>
</evidence>
<name>A0A1I9L2D9_9CAUD</name>
<reference evidence="3 4" key="1">
    <citation type="submission" date="2015-11" db="EMBL/GenBank/DDBJ databases">
        <title>Bacteriophages of Xanthomonas arboricola pv. juglandis: Characterization of two phages.</title>
        <authorList>
            <person name="Domotor D."/>
            <person name="Frank T."/>
            <person name="Rakhely G."/>
            <person name="Doffkay Z."/>
            <person name="Schneider G."/>
            <person name="Kovacs T."/>
        </authorList>
    </citation>
    <scope>NUCLEOTIDE SEQUENCE [LARGE SCALE GENOMIC DNA]</scope>
</reference>
<feature type="region of interest" description="Disordered" evidence="2">
    <location>
        <begin position="190"/>
        <end position="234"/>
    </location>
</feature>
<feature type="coiled-coil region" evidence="1">
    <location>
        <begin position="41"/>
        <end position="75"/>
    </location>
</feature>
<keyword evidence="4" id="KW-1185">Reference proteome</keyword>
<evidence type="ECO:0000313" key="4">
    <source>
        <dbReference type="Proteomes" id="UP000225190"/>
    </source>
</evidence>
<feature type="compositionally biased region" description="Gly residues" evidence="2">
    <location>
        <begin position="194"/>
        <end position="204"/>
    </location>
</feature>
<accession>A0A1I9L2D9</accession>
<dbReference type="EMBL" id="KU197014">
    <property type="protein sequence ID" value="AMW36126.1"/>
    <property type="molecule type" value="Genomic_DNA"/>
</dbReference>
<organism evidence="3 4">
    <name type="scientific">Xanthomonas phage XAJ2</name>
    <dbReference type="NCBI Taxonomy" id="1775249"/>
    <lineage>
        <taxon>Viruses</taxon>
        <taxon>Duplodnaviria</taxon>
        <taxon>Heunggongvirae</taxon>
        <taxon>Uroviricota</taxon>
        <taxon>Caudoviricetes</taxon>
        <taxon>Caudoviricetes incertae sedis</taxon>
        <taxon>Xajduovirus</taxon>
        <taxon>Xajduovirus XAJ2</taxon>
    </lineage>
</organism>
<evidence type="ECO:0000313" key="3">
    <source>
        <dbReference type="EMBL" id="AMW36126.1"/>
    </source>
</evidence>
<dbReference type="Proteomes" id="UP000225190">
    <property type="component" value="Segment"/>
</dbReference>
<feature type="compositionally biased region" description="Basic and acidic residues" evidence="2">
    <location>
        <begin position="207"/>
        <end position="226"/>
    </location>
</feature>
<proteinExistence type="predicted"/>
<evidence type="ECO:0000256" key="1">
    <source>
        <dbReference type="SAM" id="Coils"/>
    </source>
</evidence>